<evidence type="ECO:0000313" key="1">
    <source>
        <dbReference type="EMBL" id="MBJ3787046.1"/>
    </source>
</evidence>
<keyword evidence="2" id="KW-1185">Reference proteome</keyword>
<reference evidence="1" key="1">
    <citation type="submission" date="2020-12" db="EMBL/GenBank/DDBJ databases">
        <title>Devosia sp. MSA67 isolated from Mo River.</title>
        <authorList>
            <person name="Ma F."/>
            <person name="Zi Z."/>
        </authorList>
    </citation>
    <scope>NUCLEOTIDE SEQUENCE</scope>
    <source>
        <strain evidence="1">MSA67</strain>
    </source>
</reference>
<dbReference type="AlphaFoldDB" id="A0A934J160"/>
<proteinExistence type="predicted"/>
<dbReference type="Proteomes" id="UP000602124">
    <property type="component" value="Unassembled WGS sequence"/>
</dbReference>
<dbReference type="EMBL" id="JAEKMH010000009">
    <property type="protein sequence ID" value="MBJ3787046.1"/>
    <property type="molecule type" value="Genomic_DNA"/>
</dbReference>
<dbReference type="RefSeq" id="WP_198878226.1">
    <property type="nucleotide sequence ID" value="NZ_JAEKMH010000009.1"/>
</dbReference>
<organism evidence="1 2">
    <name type="scientific">Devosia sediminis</name>
    <dbReference type="NCBI Taxonomy" id="2798801"/>
    <lineage>
        <taxon>Bacteria</taxon>
        <taxon>Pseudomonadati</taxon>
        <taxon>Pseudomonadota</taxon>
        <taxon>Alphaproteobacteria</taxon>
        <taxon>Hyphomicrobiales</taxon>
        <taxon>Devosiaceae</taxon>
        <taxon>Devosia</taxon>
    </lineage>
</organism>
<comment type="caution">
    <text evidence="1">The sequence shown here is derived from an EMBL/GenBank/DDBJ whole genome shotgun (WGS) entry which is preliminary data.</text>
</comment>
<evidence type="ECO:0000313" key="2">
    <source>
        <dbReference type="Proteomes" id="UP000602124"/>
    </source>
</evidence>
<accession>A0A934J160</accession>
<sequence>MLERRTFPVRPGLRLLVGVTGGLAAASFTMVALGGEPYAPVPLAPKEAVLPPADLVEAAATLLQASRSDDRPAIGAMLAPRLTLIDGALELGLPRRTEEIGPFETIDLALTALADNIGGIYEQPFDGSDVTPFAVAAERDFIIAAIIDGQAWGRDPLLDGAICTYAYRGFDRAAVIALGEHLDIQTSSVFYVEAPVAALVRPSHAARAASMLQADLLYGLDYDTDAPGGWIAVHLPDGGSGFLNFENVAISKPYASGICFTRDASGSWKMSAQTATNL</sequence>
<gene>
    <name evidence="1" type="ORF">JEQ47_20175</name>
</gene>
<protein>
    <submittedName>
        <fullName evidence="1">Uncharacterized protein</fullName>
    </submittedName>
</protein>
<name>A0A934J160_9HYPH</name>